<comment type="caution">
    <text evidence="1">The sequence shown here is derived from an EMBL/GenBank/DDBJ whole genome shotgun (WGS) entry which is preliminary data.</text>
</comment>
<sequence length="180" mass="19608">MDATSISTSSTLGIGPDRGATAAASTKSCASFAAQGYCFGRNEHVCLCNSLQIVRSEWIAVFALLRGLPLFQQAGCIVILVPAIIHDGVMFATKKQEVHFAFVIFGALRFIPPRAVLPPSVNVANFGVADLGARILIDLDVRFPTIGECAIQTTAVQLFCRCFRRSRMLHLRPHVTPFWD</sequence>
<evidence type="ECO:0000313" key="1">
    <source>
        <dbReference type="EMBL" id="KEO93262.1"/>
    </source>
</evidence>
<evidence type="ECO:0000313" key="2">
    <source>
        <dbReference type="Proteomes" id="UP000027866"/>
    </source>
</evidence>
<organism evidence="1 2">
    <name type="scientific">Erythrobacter litoralis</name>
    <dbReference type="NCBI Taxonomy" id="39960"/>
    <lineage>
        <taxon>Bacteria</taxon>
        <taxon>Pseudomonadati</taxon>
        <taxon>Pseudomonadota</taxon>
        <taxon>Alphaproteobacteria</taxon>
        <taxon>Sphingomonadales</taxon>
        <taxon>Erythrobacteraceae</taxon>
        <taxon>Erythrobacter/Porphyrobacter group</taxon>
        <taxon>Erythrobacter</taxon>
    </lineage>
</organism>
<keyword evidence="2" id="KW-1185">Reference proteome</keyword>
<reference evidence="1 2" key="1">
    <citation type="submission" date="2014-04" db="EMBL/GenBank/DDBJ databases">
        <title>A comprehensive comparison of genomes of Erythrobacter spp. Strains.</title>
        <authorList>
            <person name="Zheng Q."/>
        </authorList>
    </citation>
    <scope>NUCLEOTIDE SEQUENCE [LARGE SCALE GENOMIC DNA]</scope>
    <source>
        <strain evidence="1 2">DSM 8509</strain>
    </source>
</reference>
<name>A0A074N5K5_9SPHN</name>
<protein>
    <submittedName>
        <fullName evidence="1">Uncharacterized protein</fullName>
    </submittedName>
</protein>
<accession>A0A074N5K5</accession>
<dbReference type="EMBL" id="JMIX01000006">
    <property type="protein sequence ID" value="KEO93262.1"/>
    <property type="molecule type" value="Genomic_DNA"/>
</dbReference>
<proteinExistence type="predicted"/>
<gene>
    <name evidence="1" type="ORF">EH32_11090</name>
</gene>
<dbReference type="Proteomes" id="UP000027866">
    <property type="component" value="Unassembled WGS sequence"/>
</dbReference>
<dbReference type="AlphaFoldDB" id="A0A074N5K5"/>